<evidence type="ECO:0000256" key="3">
    <source>
        <dbReference type="ARBA" id="ARBA00023054"/>
    </source>
</evidence>
<dbReference type="Pfam" id="PF25990">
    <property type="entry name" value="Beta-barrel_YknX"/>
    <property type="match status" value="1"/>
</dbReference>
<dbReference type="SUPFAM" id="SSF111369">
    <property type="entry name" value="HlyD-like secretion proteins"/>
    <property type="match status" value="1"/>
</dbReference>
<organism evidence="9 10">
    <name type="scientific">Serpentinicella alkaliphila</name>
    <dbReference type="NCBI Taxonomy" id="1734049"/>
    <lineage>
        <taxon>Bacteria</taxon>
        <taxon>Bacillati</taxon>
        <taxon>Bacillota</taxon>
        <taxon>Clostridia</taxon>
        <taxon>Peptostreptococcales</taxon>
        <taxon>Natronincolaceae</taxon>
        <taxon>Serpentinicella</taxon>
    </lineage>
</organism>
<dbReference type="RefSeq" id="WP_132848733.1">
    <property type="nucleotide sequence ID" value="NZ_CP058648.1"/>
</dbReference>
<dbReference type="Proteomes" id="UP000295504">
    <property type="component" value="Unassembled WGS sequence"/>
</dbReference>
<dbReference type="PANTHER" id="PTHR32347">
    <property type="entry name" value="EFFLUX SYSTEM COMPONENT YKNX-RELATED"/>
    <property type="match status" value="1"/>
</dbReference>
<dbReference type="NCBIfam" id="TIGR01730">
    <property type="entry name" value="RND_mfp"/>
    <property type="match status" value="1"/>
</dbReference>
<dbReference type="InterPro" id="IPR058637">
    <property type="entry name" value="YknX-like_C"/>
</dbReference>
<evidence type="ECO:0000313" key="9">
    <source>
        <dbReference type="EMBL" id="TCQ01840.1"/>
    </source>
</evidence>
<evidence type="ECO:0000256" key="2">
    <source>
        <dbReference type="ARBA" id="ARBA00009477"/>
    </source>
</evidence>
<dbReference type="GO" id="GO:0022857">
    <property type="term" value="F:transmembrane transporter activity"/>
    <property type="evidence" value="ECO:0007669"/>
    <property type="project" value="InterPro"/>
</dbReference>
<name>A0A4R2TEB6_9FIRM</name>
<dbReference type="GO" id="GO:0030313">
    <property type="term" value="C:cell envelope"/>
    <property type="evidence" value="ECO:0007669"/>
    <property type="project" value="UniProtKB-SubCell"/>
</dbReference>
<feature type="transmembrane region" description="Helical" evidence="5">
    <location>
        <begin position="9"/>
        <end position="28"/>
    </location>
</feature>
<dbReference type="Pfam" id="PF25989">
    <property type="entry name" value="YknX_C"/>
    <property type="match status" value="1"/>
</dbReference>
<protein>
    <submittedName>
        <fullName evidence="9">HlyD family secretion protein</fullName>
    </submittedName>
</protein>
<dbReference type="Gene3D" id="6.20.50.140">
    <property type="match status" value="1"/>
</dbReference>
<gene>
    <name evidence="9" type="ORF">EDD79_102238</name>
</gene>
<dbReference type="InterPro" id="IPR058647">
    <property type="entry name" value="BSH_CzcB-like"/>
</dbReference>
<keyword evidence="5" id="KW-1133">Transmembrane helix</keyword>
<keyword evidence="3 4" id="KW-0175">Coiled coil</keyword>
<dbReference type="Gene3D" id="2.40.30.170">
    <property type="match status" value="1"/>
</dbReference>
<feature type="domain" description="YknX-like C-terminal permuted SH3-like" evidence="7">
    <location>
        <begin position="338"/>
        <end position="407"/>
    </location>
</feature>
<evidence type="ECO:0000256" key="4">
    <source>
        <dbReference type="SAM" id="Coils"/>
    </source>
</evidence>
<comment type="similarity">
    <text evidence="2">Belongs to the membrane fusion protein (MFP) (TC 8.A.1) family.</text>
</comment>
<keyword evidence="5" id="KW-0472">Membrane</keyword>
<evidence type="ECO:0000256" key="5">
    <source>
        <dbReference type="SAM" id="Phobius"/>
    </source>
</evidence>
<feature type="domain" description="CzcB-like barrel-sandwich hybrid" evidence="6">
    <location>
        <begin position="72"/>
        <end position="246"/>
    </location>
</feature>
<evidence type="ECO:0000259" key="7">
    <source>
        <dbReference type="Pfam" id="PF25989"/>
    </source>
</evidence>
<proteinExistence type="inferred from homology"/>
<dbReference type="InterPro" id="IPR058636">
    <property type="entry name" value="Beta-barrel_YknX"/>
</dbReference>
<accession>A0A4R2TEB6</accession>
<comment type="caution">
    <text evidence="9">The sequence shown here is derived from an EMBL/GenBank/DDBJ whole genome shotgun (WGS) entry which is preliminary data.</text>
</comment>
<keyword evidence="10" id="KW-1185">Reference proteome</keyword>
<feature type="coiled-coil region" evidence="4">
    <location>
        <begin position="104"/>
        <end position="145"/>
    </location>
</feature>
<evidence type="ECO:0000256" key="1">
    <source>
        <dbReference type="ARBA" id="ARBA00004196"/>
    </source>
</evidence>
<dbReference type="GO" id="GO:0016020">
    <property type="term" value="C:membrane"/>
    <property type="evidence" value="ECO:0007669"/>
    <property type="project" value="InterPro"/>
</dbReference>
<evidence type="ECO:0000313" key="10">
    <source>
        <dbReference type="Proteomes" id="UP000295504"/>
    </source>
</evidence>
<dbReference type="OrthoDB" id="9777308at2"/>
<dbReference type="PANTHER" id="PTHR32347:SF14">
    <property type="entry name" value="EFFLUX SYSTEM COMPONENT YKNX-RELATED"/>
    <property type="match status" value="1"/>
</dbReference>
<sequence length="411" mass="45516">MERNKKKKFIYASICIVIVLIASLGMVYSSKNNQKLVSVTAKVVETGDIVVRVPANGVIEEVNRHLVVHESVAKVLSVEVKEGESVVEGQVLAHLEPNDVSVRKQIKESQLAMEKLDLEKLENTRERTRINLSRAKTEAKETAERSKALYEAGAISKIELNKSIEALENAEREYLDFNVFRDGLSIDIEKMKRKIDVTKLEIKELEKEQQRAGTLITSPINGIVTKVNLERGMTVSPTNPSFIISDLSELKIEINVSEYDISKVKVGQLVEINSDAIGDGTLFGEVEKIAPVATRIASGQVNETVVPVTIKVDGTHEGVKPGFSVRTRIVSEQKENVIIVPFDTIVSEQNGAKIVWIVTPDNILKRVEVQTGIESDFEIEIISGINKGDTVVLNPSSNLKEDIKVNVNLRD</sequence>
<reference evidence="9 10" key="1">
    <citation type="submission" date="2019-03" db="EMBL/GenBank/DDBJ databases">
        <title>Genomic Encyclopedia of Type Strains, Phase IV (KMG-IV): sequencing the most valuable type-strain genomes for metagenomic binning, comparative biology and taxonomic classification.</title>
        <authorList>
            <person name="Goeker M."/>
        </authorList>
    </citation>
    <scope>NUCLEOTIDE SEQUENCE [LARGE SCALE GENOMIC DNA]</scope>
    <source>
        <strain evidence="9 10">DSM 100013</strain>
    </source>
</reference>
<evidence type="ECO:0000259" key="8">
    <source>
        <dbReference type="Pfam" id="PF25990"/>
    </source>
</evidence>
<keyword evidence="5" id="KW-0812">Transmembrane</keyword>
<dbReference type="InterPro" id="IPR050465">
    <property type="entry name" value="UPF0194_transport"/>
</dbReference>
<comment type="subcellular location">
    <subcellularLocation>
        <location evidence="1">Cell envelope</location>
    </subcellularLocation>
</comment>
<dbReference type="EMBL" id="SLYC01000022">
    <property type="protein sequence ID" value="TCQ01840.1"/>
    <property type="molecule type" value="Genomic_DNA"/>
</dbReference>
<dbReference type="AlphaFoldDB" id="A0A4R2TEB6"/>
<evidence type="ECO:0000259" key="6">
    <source>
        <dbReference type="Pfam" id="PF25973"/>
    </source>
</evidence>
<feature type="domain" description="YknX-like beta-barrel" evidence="8">
    <location>
        <begin position="250"/>
        <end position="329"/>
    </location>
</feature>
<dbReference type="InterPro" id="IPR006143">
    <property type="entry name" value="RND_pump_MFP"/>
</dbReference>
<dbReference type="Pfam" id="PF25973">
    <property type="entry name" value="BSH_CzcB"/>
    <property type="match status" value="1"/>
</dbReference>
<dbReference type="Gene3D" id="2.40.50.100">
    <property type="match status" value="1"/>
</dbReference>